<dbReference type="EMBL" id="JAMZDE010000008">
    <property type="protein sequence ID" value="MCP1340351.1"/>
    <property type="molecule type" value="Genomic_DNA"/>
</dbReference>
<comment type="caution">
    <text evidence="1">The sequence shown here is derived from an EMBL/GenBank/DDBJ whole genome shotgun (WGS) entry which is preliminary data.</text>
</comment>
<protein>
    <submittedName>
        <fullName evidence="1">Uncharacterized protein</fullName>
    </submittedName>
</protein>
<proteinExistence type="predicted"/>
<sequence length="52" mass="5675">MNVSKAFALFMQETPASVKAWTQAAEALDVANTLEKKTETLDHGGFGKYART</sequence>
<evidence type="ECO:0000313" key="1">
    <source>
        <dbReference type="EMBL" id="MCP1340351.1"/>
    </source>
</evidence>
<dbReference type="Proteomes" id="UP001139474">
    <property type="component" value="Unassembled WGS sequence"/>
</dbReference>
<keyword evidence="2" id="KW-1185">Reference proteome</keyword>
<dbReference type="RefSeq" id="WP_253620197.1">
    <property type="nucleotide sequence ID" value="NZ_JAMZDE010000008.1"/>
</dbReference>
<gene>
    <name evidence="1" type="ORF">NJR55_12200</name>
</gene>
<reference evidence="1" key="1">
    <citation type="submission" date="2022-06" db="EMBL/GenBank/DDBJ databases">
        <title>Idiomarina rhizosphaerae M1R2S28.</title>
        <authorList>
            <person name="Sun J.-Q."/>
            <person name="Li L.-F."/>
        </authorList>
    </citation>
    <scope>NUCLEOTIDE SEQUENCE</scope>
    <source>
        <strain evidence="1">M1R2S28</strain>
    </source>
</reference>
<evidence type="ECO:0000313" key="2">
    <source>
        <dbReference type="Proteomes" id="UP001139474"/>
    </source>
</evidence>
<name>A0A9X2JVT2_9GAMM</name>
<dbReference type="AlphaFoldDB" id="A0A9X2JVT2"/>
<organism evidence="1 2">
    <name type="scientific">Idiomarina rhizosphaerae</name>
    <dbReference type="NCBI Taxonomy" id="2961572"/>
    <lineage>
        <taxon>Bacteria</taxon>
        <taxon>Pseudomonadati</taxon>
        <taxon>Pseudomonadota</taxon>
        <taxon>Gammaproteobacteria</taxon>
        <taxon>Alteromonadales</taxon>
        <taxon>Idiomarinaceae</taxon>
        <taxon>Idiomarina</taxon>
    </lineage>
</organism>
<accession>A0A9X2JVT2</accession>